<dbReference type="AlphaFoldDB" id="A0A0K2TTE1"/>
<accession>A0A0K2TTE1</accession>
<protein>
    <submittedName>
        <fullName evidence="1">Uncharacterized protein</fullName>
    </submittedName>
</protein>
<organism evidence="1">
    <name type="scientific">Lepeophtheirus salmonis</name>
    <name type="common">Salmon louse</name>
    <name type="synonym">Caligus salmonis</name>
    <dbReference type="NCBI Taxonomy" id="72036"/>
    <lineage>
        <taxon>Eukaryota</taxon>
        <taxon>Metazoa</taxon>
        <taxon>Ecdysozoa</taxon>
        <taxon>Arthropoda</taxon>
        <taxon>Crustacea</taxon>
        <taxon>Multicrustacea</taxon>
        <taxon>Hexanauplia</taxon>
        <taxon>Copepoda</taxon>
        <taxon>Siphonostomatoida</taxon>
        <taxon>Caligidae</taxon>
        <taxon>Lepeophtheirus</taxon>
    </lineage>
</organism>
<proteinExistence type="predicted"/>
<dbReference type="EMBL" id="HACA01011719">
    <property type="protein sequence ID" value="CDW29080.1"/>
    <property type="molecule type" value="Transcribed_RNA"/>
</dbReference>
<sequence length="16" mass="1796">MEPSHRLPALRTVSTT</sequence>
<name>A0A0K2TTE1_LEPSM</name>
<evidence type="ECO:0000313" key="1">
    <source>
        <dbReference type="EMBL" id="CDW29080.1"/>
    </source>
</evidence>
<reference evidence="1" key="1">
    <citation type="submission" date="2014-05" db="EMBL/GenBank/DDBJ databases">
        <authorList>
            <person name="Chronopoulou M."/>
        </authorList>
    </citation>
    <scope>NUCLEOTIDE SEQUENCE</scope>
    <source>
        <tissue evidence="1">Whole organism</tissue>
    </source>
</reference>